<dbReference type="Proteomes" id="UP000640274">
    <property type="component" value="Unassembled WGS sequence"/>
</dbReference>
<protein>
    <submittedName>
        <fullName evidence="3">ISNCY family transposase</fullName>
    </submittedName>
</protein>
<evidence type="ECO:0000313" key="4">
    <source>
        <dbReference type="Proteomes" id="UP000640274"/>
    </source>
</evidence>
<feature type="region of interest" description="Disordered" evidence="1">
    <location>
        <begin position="382"/>
        <end position="432"/>
    </location>
</feature>
<dbReference type="SUPFAM" id="SSF53098">
    <property type="entry name" value="Ribonuclease H-like"/>
    <property type="match status" value="1"/>
</dbReference>
<evidence type="ECO:0000259" key="2">
    <source>
        <dbReference type="PROSITE" id="PS50994"/>
    </source>
</evidence>
<dbReference type="PROSITE" id="PS50994">
    <property type="entry name" value="INTEGRASE"/>
    <property type="match status" value="1"/>
</dbReference>
<feature type="compositionally biased region" description="Polar residues" evidence="1">
    <location>
        <begin position="412"/>
        <end position="432"/>
    </location>
</feature>
<gene>
    <name evidence="3" type="ORF">JFN88_15450</name>
</gene>
<name>A0A934J4C9_9BACL</name>
<comment type="caution">
    <text evidence="3">The sequence shown here is derived from an EMBL/GenBank/DDBJ whole genome shotgun (WGS) entry which is preliminary data.</text>
</comment>
<dbReference type="GO" id="GO:0003676">
    <property type="term" value="F:nucleic acid binding"/>
    <property type="evidence" value="ECO:0007669"/>
    <property type="project" value="InterPro"/>
</dbReference>
<dbReference type="InterPro" id="IPR009057">
    <property type="entry name" value="Homeodomain-like_sf"/>
</dbReference>
<evidence type="ECO:0000256" key="1">
    <source>
        <dbReference type="SAM" id="MobiDB-lite"/>
    </source>
</evidence>
<dbReference type="RefSeq" id="WP_199020171.1">
    <property type="nucleotide sequence ID" value="NZ_JAELUP010000083.1"/>
</dbReference>
<dbReference type="GO" id="GO:0015074">
    <property type="term" value="P:DNA integration"/>
    <property type="evidence" value="ECO:0007669"/>
    <property type="project" value="InterPro"/>
</dbReference>
<dbReference type="Gene3D" id="3.30.420.10">
    <property type="entry name" value="Ribonuclease H-like superfamily/Ribonuclease H"/>
    <property type="match status" value="1"/>
</dbReference>
<dbReference type="InterPro" id="IPR036397">
    <property type="entry name" value="RNaseH_sf"/>
</dbReference>
<feature type="domain" description="Integrase catalytic" evidence="2">
    <location>
        <begin position="124"/>
        <end position="316"/>
    </location>
</feature>
<dbReference type="NCBIfam" id="NF033594">
    <property type="entry name" value="transpos_ISNCY_2"/>
    <property type="match status" value="1"/>
</dbReference>
<dbReference type="PANTHER" id="PTHR35004:SF7">
    <property type="entry name" value="INTEGRASE PROTEIN"/>
    <property type="match status" value="1"/>
</dbReference>
<dbReference type="InterPro" id="IPR001584">
    <property type="entry name" value="Integrase_cat-core"/>
</dbReference>
<organism evidence="3 4">
    <name type="scientific">Paenibacillus roseus</name>
    <dbReference type="NCBI Taxonomy" id="2798579"/>
    <lineage>
        <taxon>Bacteria</taxon>
        <taxon>Bacillati</taxon>
        <taxon>Bacillota</taxon>
        <taxon>Bacilli</taxon>
        <taxon>Bacillales</taxon>
        <taxon>Paenibacillaceae</taxon>
        <taxon>Paenibacillus</taxon>
    </lineage>
</organism>
<evidence type="ECO:0000313" key="3">
    <source>
        <dbReference type="EMBL" id="MBJ6362625.1"/>
    </source>
</evidence>
<accession>A0A934J4C9</accession>
<dbReference type="EMBL" id="JAELUP010000083">
    <property type="protein sequence ID" value="MBJ6362625.1"/>
    <property type="molecule type" value="Genomic_DNA"/>
</dbReference>
<dbReference type="Pfam" id="PF13551">
    <property type="entry name" value="HTH_29"/>
    <property type="match status" value="1"/>
</dbReference>
<dbReference type="InterPro" id="IPR047797">
    <property type="entry name" value="ISNCY_transpos"/>
</dbReference>
<dbReference type="PANTHER" id="PTHR35004">
    <property type="entry name" value="TRANSPOSASE RV3428C-RELATED"/>
    <property type="match status" value="1"/>
</dbReference>
<proteinExistence type="predicted"/>
<dbReference type="AlphaFoldDB" id="A0A934J4C9"/>
<keyword evidence="4" id="KW-1185">Reference proteome</keyword>
<reference evidence="3" key="1">
    <citation type="submission" date="2020-12" db="EMBL/GenBank/DDBJ databases">
        <authorList>
            <person name="Huq M.A."/>
        </authorList>
    </citation>
    <scope>NUCLEOTIDE SEQUENCE</scope>
    <source>
        <strain evidence="3">MAHUQ-46</strain>
    </source>
</reference>
<dbReference type="SUPFAM" id="SSF46689">
    <property type="entry name" value="Homeodomain-like"/>
    <property type="match status" value="1"/>
</dbReference>
<sequence>MTKAELKKVHVVEKILEGYMTNAEGAAVLGMTQRQVIRLKKNYQTGGAQKLAHGNRGRKPSHALADEIKERAVTLYKEKYHGSNNCHFAELLAEHESLHLSPASVRRMLLERGIKQAKQRRRAKAHQPRSRKTQAGMMWQIDATPFAWLEDRAPAFALHAAIDDATGIVVAAVFRPTECFEGYSRVMQQGIWNYGVPLGLYSDRHTIFRSPNETLTVEQELAGEVKPLSNFGKAMADLQIEHIKAITPQAKGRVERLWRTFQDRLVIELRLLGITTLEAANAALPPLLEKHNRKFAVCPRESQSAYLPLDPSLPLEHVFTKREYRQLGSGHTFSYKKTLYTLGKPTELRLSAKTTVEVRETLEGEVLLWMYGQAFTLQATDRPSRDPVLTPKEKAGSAQPRKPTKDHPWKTTYDNNITKRNTKQRSFQDAMYSQHNSYPEAFW</sequence>
<dbReference type="InterPro" id="IPR012337">
    <property type="entry name" value="RNaseH-like_sf"/>
</dbReference>